<dbReference type="GO" id="GO:0000049">
    <property type="term" value="F:tRNA binding"/>
    <property type="evidence" value="ECO:0007669"/>
    <property type="project" value="TreeGrafter"/>
</dbReference>
<gene>
    <name evidence="7" type="primary">trmA</name>
    <name evidence="7" type="ORF">NCTC12410_01518</name>
</gene>
<dbReference type="GO" id="GO:0005829">
    <property type="term" value="C:cytosol"/>
    <property type="evidence" value="ECO:0007669"/>
    <property type="project" value="TreeGrafter"/>
</dbReference>
<evidence type="ECO:0000256" key="5">
    <source>
        <dbReference type="PROSITE-ProRule" id="PRU01024"/>
    </source>
</evidence>
<evidence type="ECO:0000313" key="8">
    <source>
        <dbReference type="Proteomes" id="UP000254841"/>
    </source>
</evidence>
<comment type="similarity">
    <text evidence="5">Belongs to the class I-like SAM-binding methyltransferase superfamily. RNA M5U methyltransferase family.</text>
</comment>
<evidence type="ECO:0000256" key="6">
    <source>
        <dbReference type="PROSITE-ProRule" id="PRU10015"/>
    </source>
</evidence>
<dbReference type="PROSITE" id="PS51687">
    <property type="entry name" value="SAM_MT_RNA_M5U"/>
    <property type="match status" value="1"/>
</dbReference>
<dbReference type="Proteomes" id="UP000254841">
    <property type="component" value="Unassembled WGS sequence"/>
</dbReference>
<dbReference type="GO" id="GO:0030697">
    <property type="term" value="F:tRNA (uracil(54)-C5)-methyltransferase activity, S-adenosyl methionine-dependent"/>
    <property type="evidence" value="ECO:0007669"/>
    <property type="project" value="UniProtKB-EC"/>
</dbReference>
<dbReference type="GO" id="GO:0008033">
    <property type="term" value="P:tRNA processing"/>
    <property type="evidence" value="ECO:0007669"/>
    <property type="project" value="UniProtKB-KW"/>
</dbReference>
<dbReference type="PANTHER" id="PTHR47790">
    <property type="entry name" value="TRNA/TMRNA (URACIL-C(5))-METHYLTRANSFERASE"/>
    <property type="match status" value="1"/>
</dbReference>
<keyword evidence="2 5" id="KW-0808">Transferase</keyword>
<dbReference type="GO" id="GO:0009451">
    <property type="term" value="P:RNA modification"/>
    <property type="evidence" value="ECO:0007669"/>
    <property type="project" value="UniProtKB-ARBA"/>
</dbReference>
<dbReference type="OrthoDB" id="9804590at2"/>
<dbReference type="PROSITE" id="PS01231">
    <property type="entry name" value="TRMA_2"/>
    <property type="match status" value="1"/>
</dbReference>
<evidence type="ECO:0000256" key="1">
    <source>
        <dbReference type="ARBA" id="ARBA00022603"/>
    </source>
</evidence>
<keyword evidence="4" id="KW-0819">tRNA processing</keyword>
<dbReference type="EMBL" id="UGHV01000001">
    <property type="protein sequence ID" value="STO97683.1"/>
    <property type="molecule type" value="Genomic_DNA"/>
</dbReference>
<reference evidence="7 8" key="1">
    <citation type="submission" date="2018-06" db="EMBL/GenBank/DDBJ databases">
        <authorList>
            <consortium name="Pathogen Informatics"/>
            <person name="Doyle S."/>
        </authorList>
    </citation>
    <scope>NUCLEOTIDE SEQUENCE [LARGE SCALE GENOMIC DNA]</scope>
    <source>
        <strain evidence="7 8">NCTC12410</strain>
    </source>
</reference>
<dbReference type="Gene3D" id="3.40.50.150">
    <property type="entry name" value="Vaccinia Virus protein VP39"/>
    <property type="match status" value="1"/>
</dbReference>
<dbReference type="SUPFAM" id="SSF53335">
    <property type="entry name" value="S-adenosyl-L-methionine-dependent methyltransferases"/>
    <property type="match status" value="1"/>
</dbReference>
<protein>
    <submittedName>
        <fullName evidence="7">tRNA (Uracil-5)-methyltransferase</fullName>
        <ecNumber evidence="7">2.1.1.35</ecNumber>
    </submittedName>
</protein>
<dbReference type="GO" id="GO:0032259">
    <property type="term" value="P:methylation"/>
    <property type="evidence" value="ECO:0007669"/>
    <property type="project" value="UniProtKB-KW"/>
</dbReference>
<feature type="active site" evidence="6">
    <location>
        <position position="406"/>
    </location>
</feature>
<dbReference type="InterPro" id="IPR030390">
    <property type="entry name" value="MeTrfase_TrmA_AS"/>
</dbReference>
<evidence type="ECO:0000256" key="2">
    <source>
        <dbReference type="ARBA" id="ARBA00022679"/>
    </source>
</evidence>
<dbReference type="AlphaFoldDB" id="A0A377J797"/>
<evidence type="ECO:0000313" key="7">
    <source>
        <dbReference type="EMBL" id="STO97683.1"/>
    </source>
</evidence>
<feature type="binding site" evidence="5">
    <location>
        <position position="270"/>
    </location>
    <ligand>
        <name>S-adenosyl-L-methionine</name>
        <dbReference type="ChEBI" id="CHEBI:59789"/>
    </ligand>
</feature>
<dbReference type="InterPro" id="IPR011869">
    <property type="entry name" value="TrmA_MeTrfase"/>
</dbReference>
<accession>A0A377J797</accession>
<feature type="binding site" evidence="5">
    <location>
        <position position="299"/>
    </location>
    <ligand>
        <name>S-adenosyl-L-methionine</name>
        <dbReference type="ChEBI" id="CHEBI:59789"/>
    </ligand>
</feature>
<name>A0A377J797_9HELI</name>
<dbReference type="PROSITE" id="PS01230">
    <property type="entry name" value="TRMA_1"/>
    <property type="match status" value="1"/>
</dbReference>
<feature type="binding site" evidence="5">
    <location>
        <position position="380"/>
    </location>
    <ligand>
        <name>S-adenosyl-L-methionine</name>
        <dbReference type="ChEBI" id="CHEBI:59789"/>
    </ligand>
</feature>
<feature type="binding site" evidence="5">
    <location>
        <position position="320"/>
    </location>
    <ligand>
        <name>S-adenosyl-L-methionine</name>
        <dbReference type="ChEBI" id="CHEBI:59789"/>
    </ligand>
</feature>
<keyword evidence="1 5" id="KW-0489">Methyltransferase</keyword>
<organism evidence="7 8">
    <name type="scientific">Helicobacter canis</name>
    <dbReference type="NCBI Taxonomy" id="29419"/>
    <lineage>
        <taxon>Bacteria</taxon>
        <taxon>Pseudomonadati</taxon>
        <taxon>Campylobacterota</taxon>
        <taxon>Epsilonproteobacteria</taxon>
        <taxon>Campylobacterales</taxon>
        <taxon>Helicobacteraceae</taxon>
        <taxon>Helicobacter</taxon>
    </lineage>
</organism>
<dbReference type="InterPro" id="IPR010280">
    <property type="entry name" value="U5_MeTrfase_fam"/>
</dbReference>
<evidence type="ECO:0000256" key="4">
    <source>
        <dbReference type="ARBA" id="ARBA00022694"/>
    </source>
</evidence>
<dbReference type="PANTHER" id="PTHR47790:SF2">
    <property type="entry name" value="TRNA_TMRNA (URACIL-C(5))-METHYLTRANSFERASE"/>
    <property type="match status" value="1"/>
</dbReference>
<proteinExistence type="inferred from homology"/>
<dbReference type="InterPro" id="IPR030391">
    <property type="entry name" value="MeTrfase_TrmA_CS"/>
</dbReference>
<evidence type="ECO:0000256" key="3">
    <source>
        <dbReference type="ARBA" id="ARBA00022691"/>
    </source>
</evidence>
<dbReference type="InterPro" id="IPR029063">
    <property type="entry name" value="SAM-dependent_MTases_sf"/>
</dbReference>
<dbReference type="Pfam" id="PF05958">
    <property type="entry name" value="tRNA_U5-meth_tr"/>
    <property type="match status" value="1"/>
</dbReference>
<keyword evidence="3 5" id="KW-0949">S-adenosyl-L-methionine</keyword>
<dbReference type="GO" id="GO:0019843">
    <property type="term" value="F:rRNA binding"/>
    <property type="evidence" value="ECO:0007669"/>
    <property type="project" value="TreeGrafter"/>
</dbReference>
<dbReference type="EC" id="2.1.1.35" evidence="7"/>
<feature type="active site" description="Nucleophile" evidence="5">
    <location>
        <position position="406"/>
    </location>
</feature>
<sequence length="449" mass="49747">MVCPVVGVCGGCEANHSLEKKVRDIYERLGAKLQESALHIYASPDSGYRSRGEFRIYKKAPNIKSTNADSRDLADSFGLDSTSLPKLFLSMSAKSKNTHIPIAHCPILLPALQDVLHALLPLLERVSVLSHKLYAIEVLGSRFSTLGALPPKSSTLESSVLIASHSALLHTIVKDTHQHSDVVISLIYHKHLDLAFEQAALDLLLALRRDLSQSKETQARLGRISLIARSKNERLCITPQGEQIRDYATDVVQVCDKPYTYLRKEGQFCQPNAYMNACMLSFVKHAISSHEREDLLEMYGGDGNFSIALAECFDKVLVTEVVKKASAHIAQNAALNGISNITSVRLSGAETMSALRFEREFFRLKRVDIRAFSFSHILIDPPRSGVGDEAMLAFIAGFSSIIYISCNPASLLEDLQVLLQTHSIENVALFDQFPHTHHLECALILRKQS</sequence>
<dbReference type="Gene3D" id="2.40.50.1070">
    <property type="match status" value="1"/>
</dbReference>
<dbReference type="RefSeq" id="WP_115011905.1">
    <property type="nucleotide sequence ID" value="NZ_UGHV01000001.1"/>
</dbReference>